<dbReference type="FunFam" id="3.40.50.720:FF:000121">
    <property type="entry name" value="Prostaglandin reductase 2"/>
    <property type="match status" value="1"/>
</dbReference>
<dbReference type="InterPro" id="IPR045010">
    <property type="entry name" value="MDR_fam"/>
</dbReference>
<dbReference type="SUPFAM" id="SSF51735">
    <property type="entry name" value="NAD(P)-binding Rossmann-fold domains"/>
    <property type="match status" value="1"/>
</dbReference>
<organism evidence="3 4">
    <name type="scientific">Exophiala bonariae</name>
    <dbReference type="NCBI Taxonomy" id="1690606"/>
    <lineage>
        <taxon>Eukaryota</taxon>
        <taxon>Fungi</taxon>
        <taxon>Dikarya</taxon>
        <taxon>Ascomycota</taxon>
        <taxon>Pezizomycotina</taxon>
        <taxon>Eurotiomycetes</taxon>
        <taxon>Chaetothyriomycetidae</taxon>
        <taxon>Chaetothyriales</taxon>
        <taxon>Herpotrichiellaceae</taxon>
        <taxon>Exophiala</taxon>
    </lineage>
</organism>
<dbReference type="Gene3D" id="3.90.180.10">
    <property type="entry name" value="Medium-chain alcohol dehydrogenases, catalytic domain"/>
    <property type="match status" value="1"/>
</dbReference>
<dbReference type="InterPro" id="IPR041694">
    <property type="entry name" value="ADH_N_2"/>
</dbReference>
<dbReference type="RefSeq" id="XP_064708199.1">
    <property type="nucleotide sequence ID" value="XM_064856299.1"/>
</dbReference>
<sequence length="352" mass="38281">MAVPTETKCWVMARKPQGLPTYSGKDATFELLTKALPELQPNQVLVEALYLSNDPAQRTWMSLDVSAKRHYVPPIEFGSVMRARGIVKVLRSTSKGFKEGDLGYGPVGWSAYGVLDADSVRPLSPLPGGMDMTLHVGTLGLTGMTAYYGLIEIVQAKEGETILISGAAGATGSMAVRIAKHLVKAGKIIGIAGTDEKCRWVEKLGADLCLNYKSPTFGDDLAKATEDKLIDVFFDNVGGEMLDSMLSYMAMYGRVALCGAISIYNSSSATLLKNFPQLITMRLNLRGFVVHDFSNDEAKREQFIQAMLESDILTANDGIQDTVVTGIVEDIPKIWLRLFDGGNQGKLITKLE</sequence>
<dbReference type="SUPFAM" id="SSF50129">
    <property type="entry name" value="GroES-like"/>
    <property type="match status" value="1"/>
</dbReference>
<comment type="caution">
    <text evidence="3">The sequence shown here is derived from an EMBL/GenBank/DDBJ whole genome shotgun (WGS) entry which is preliminary data.</text>
</comment>
<keyword evidence="1" id="KW-0560">Oxidoreductase</keyword>
<dbReference type="InterPro" id="IPR011032">
    <property type="entry name" value="GroES-like_sf"/>
</dbReference>
<evidence type="ECO:0000313" key="4">
    <source>
        <dbReference type="Proteomes" id="UP001358417"/>
    </source>
</evidence>
<protein>
    <recommendedName>
        <fullName evidence="2">Enoyl reductase (ER) domain-containing protein</fullName>
    </recommendedName>
</protein>
<dbReference type="Pfam" id="PF16884">
    <property type="entry name" value="ADH_N_2"/>
    <property type="match status" value="1"/>
</dbReference>
<keyword evidence="4" id="KW-1185">Reference proteome</keyword>
<evidence type="ECO:0000313" key="3">
    <source>
        <dbReference type="EMBL" id="KAK5056229.1"/>
    </source>
</evidence>
<name>A0AAV9NH93_9EURO</name>
<dbReference type="Gene3D" id="3.40.50.720">
    <property type="entry name" value="NAD(P)-binding Rossmann-like Domain"/>
    <property type="match status" value="1"/>
</dbReference>
<gene>
    <name evidence="3" type="ORF">LTR84_012782</name>
</gene>
<dbReference type="InterPro" id="IPR013149">
    <property type="entry name" value="ADH-like_C"/>
</dbReference>
<dbReference type="GeneID" id="89980924"/>
<dbReference type="CDD" id="cd05288">
    <property type="entry name" value="PGDH"/>
    <property type="match status" value="1"/>
</dbReference>
<dbReference type="AlphaFoldDB" id="A0AAV9NH93"/>
<reference evidence="3 4" key="1">
    <citation type="submission" date="2023-08" db="EMBL/GenBank/DDBJ databases">
        <title>Black Yeasts Isolated from many extreme environments.</title>
        <authorList>
            <person name="Coleine C."/>
            <person name="Stajich J.E."/>
            <person name="Selbmann L."/>
        </authorList>
    </citation>
    <scope>NUCLEOTIDE SEQUENCE [LARGE SCALE GENOMIC DNA]</scope>
    <source>
        <strain evidence="3 4">CCFEE 5792</strain>
    </source>
</reference>
<dbReference type="EMBL" id="JAVRRD010000008">
    <property type="protein sequence ID" value="KAK5056229.1"/>
    <property type="molecule type" value="Genomic_DNA"/>
</dbReference>
<dbReference type="PANTHER" id="PTHR43205:SF19">
    <property type="entry name" value="ENOYL REDUCTASE (ER) DOMAIN-CONTAINING PROTEIN"/>
    <property type="match status" value="1"/>
</dbReference>
<accession>A0AAV9NH93</accession>
<dbReference type="SMART" id="SM00829">
    <property type="entry name" value="PKS_ER"/>
    <property type="match status" value="1"/>
</dbReference>
<dbReference type="Proteomes" id="UP001358417">
    <property type="component" value="Unassembled WGS sequence"/>
</dbReference>
<dbReference type="PANTHER" id="PTHR43205">
    <property type="entry name" value="PROSTAGLANDIN REDUCTASE"/>
    <property type="match status" value="1"/>
</dbReference>
<evidence type="ECO:0000256" key="1">
    <source>
        <dbReference type="ARBA" id="ARBA00023002"/>
    </source>
</evidence>
<dbReference type="GO" id="GO:0016628">
    <property type="term" value="F:oxidoreductase activity, acting on the CH-CH group of donors, NAD or NADP as acceptor"/>
    <property type="evidence" value="ECO:0007669"/>
    <property type="project" value="InterPro"/>
</dbReference>
<dbReference type="Pfam" id="PF00107">
    <property type="entry name" value="ADH_zinc_N"/>
    <property type="match status" value="1"/>
</dbReference>
<dbReference type="InterPro" id="IPR020843">
    <property type="entry name" value="ER"/>
</dbReference>
<dbReference type="InterPro" id="IPR036291">
    <property type="entry name" value="NAD(P)-bd_dom_sf"/>
</dbReference>
<feature type="domain" description="Enoyl reductase (ER)" evidence="2">
    <location>
        <begin position="24"/>
        <end position="349"/>
    </location>
</feature>
<evidence type="ECO:0000259" key="2">
    <source>
        <dbReference type="SMART" id="SM00829"/>
    </source>
</evidence>
<proteinExistence type="predicted"/>